<comment type="caution">
    <text evidence="4">The sequence shown here is derived from an EMBL/GenBank/DDBJ whole genome shotgun (WGS) entry which is preliminary data.</text>
</comment>
<feature type="compositionally biased region" description="Polar residues" evidence="2">
    <location>
        <begin position="51"/>
        <end position="77"/>
    </location>
</feature>
<dbReference type="EMBL" id="CAOQHR010000002">
    <property type="protein sequence ID" value="CAI6301072.1"/>
    <property type="molecule type" value="Genomic_DNA"/>
</dbReference>
<keyword evidence="5" id="KW-1185">Reference proteome</keyword>
<evidence type="ECO:0000259" key="3">
    <source>
        <dbReference type="Pfam" id="PF24883"/>
    </source>
</evidence>
<reference evidence="4" key="1">
    <citation type="submission" date="2023-01" db="EMBL/GenBank/DDBJ databases">
        <authorList>
            <person name="Van Ghelder C."/>
            <person name="Rancurel C."/>
        </authorList>
    </citation>
    <scope>NUCLEOTIDE SEQUENCE</scope>
    <source>
        <strain evidence="4">CNCM I-4278</strain>
    </source>
</reference>
<dbReference type="PANTHER" id="PTHR10039">
    <property type="entry name" value="AMELOGENIN"/>
    <property type="match status" value="1"/>
</dbReference>
<feature type="region of interest" description="Disordered" evidence="2">
    <location>
        <begin position="1"/>
        <end position="95"/>
    </location>
</feature>
<dbReference type="Pfam" id="PF24883">
    <property type="entry name" value="NPHP3_N"/>
    <property type="match status" value="1"/>
</dbReference>
<evidence type="ECO:0000313" key="5">
    <source>
        <dbReference type="Proteomes" id="UP001152607"/>
    </source>
</evidence>
<evidence type="ECO:0000256" key="1">
    <source>
        <dbReference type="ARBA" id="ARBA00022737"/>
    </source>
</evidence>
<keyword evidence="1" id="KW-0677">Repeat</keyword>
<dbReference type="AlphaFoldDB" id="A0A9W4XLU7"/>
<dbReference type="OrthoDB" id="3799220at2759"/>
<feature type="compositionally biased region" description="Basic and acidic residues" evidence="2">
    <location>
        <begin position="39"/>
        <end position="48"/>
    </location>
</feature>
<dbReference type="Proteomes" id="UP001152607">
    <property type="component" value="Unassembled WGS sequence"/>
</dbReference>
<feature type="compositionally biased region" description="Basic and acidic residues" evidence="2">
    <location>
        <begin position="18"/>
        <end position="32"/>
    </location>
</feature>
<dbReference type="InterPro" id="IPR027417">
    <property type="entry name" value="P-loop_NTPase"/>
</dbReference>
<accession>A0A9W4XLU7</accession>
<sequence length="1043" mass="119119">MYTTLKRAGIMDANSNTGDKRSKKDRALEKVKGWTSSSKNKDRTEDLKQPSLGSASPVTVGSGVLTRQDNASPQTISPLHVASQPPTAKGSQTMLSREVDTDGILLRKLAMGKLKKKHQDQLQLLDRSAEITIVLNEAIMVTEMKRYEYTKTRSAIRSNDKIIKLGKKAESILVWLDKVRTVGDVAANADPIHIGLPWAGIRLLLIGFVAARQESTAFLVGVEAVSYISNRLKVYVDYFHSLGGNSDAELRLQASLAEMYSTLFKFIAKALIRYERSKTENAWKAFWSENNVQVFERECERNSEDVERDAAQCAREKGAHEHDSLKKQLKEFSEIRKSMERLEVKVDKIWENLEEDREAAILGWISPIHHEDLHYNAHHGITEGTGDWIIQHPTFLDWDRGIGPKIMYLAGNVGTGKTKLTAHSIQIFKDLLASDFYLRSHNSVAYFYFKKDDPQRGNPLNAFSSLLKQLAVSSGQIHKIVAEEYAKRRETGHLTLPEVHEFLCTAVQSYDNTYLIIDAFDECEEKEQYRLIQGLKDIVTACPQCKVFISSRPYEKIKSLLEGCAHLDINSSNNKDDIYMFITDELAKCQVKREKEGLPLISPETGLHIIDMLMTLSDGMFQWVRLHLDRLLELETDSDIREELKTLPAGLEKTYDQIWARMQAMPGKSFERAKRALQWALCARHPQREDRLLAAICRDKTVSPGTTNLQLKSIFRSCPGLLDTDDEQNVIFTHLSVREYFATFHKDLVDDGAMVTASFCLRLLLHESTWTMSENPTDFSENVDDVIDLVKYAREYWAYHCQIADDIGVNSSGCMKLVEEFRELQSQFLGPEMCSTPSQAYFVWAKNYCWPYPIEIIKEQPGTDSDSFVNLGQQLRPDSGFEWHNDTQRHYAVAIAALFLQLETPVALQYDNLKKKLRFRKNESTPKAYWNMLHLCLTDDLQNSASNHEETEGATPSHKNQYHQALASLGIVSTEILIGRSIDIERDQRIASITPELESEMAGIPQEEYVEAIRWCLQGFETRENNTWRRDLFLKVYLPFWYA</sequence>
<protein>
    <recommendedName>
        <fullName evidence="3">Nephrocystin 3-like N-terminal domain-containing protein</fullName>
    </recommendedName>
</protein>
<dbReference type="Gene3D" id="3.40.50.300">
    <property type="entry name" value="P-loop containing nucleotide triphosphate hydrolases"/>
    <property type="match status" value="1"/>
</dbReference>
<dbReference type="PANTHER" id="PTHR10039:SF17">
    <property type="entry name" value="FUNGAL STAND N-TERMINAL GOODBYE DOMAIN-CONTAINING PROTEIN-RELATED"/>
    <property type="match status" value="1"/>
</dbReference>
<feature type="compositionally biased region" description="Polar residues" evidence="2">
    <location>
        <begin position="84"/>
        <end position="95"/>
    </location>
</feature>
<organism evidence="4 5">
    <name type="scientific">Periconia digitata</name>
    <dbReference type="NCBI Taxonomy" id="1303443"/>
    <lineage>
        <taxon>Eukaryota</taxon>
        <taxon>Fungi</taxon>
        <taxon>Dikarya</taxon>
        <taxon>Ascomycota</taxon>
        <taxon>Pezizomycotina</taxon>
        <taxon>Dothideomycetes</taxon>
        <taxon>Pleosporomycetidae</taxon>
        <taxon>Pleosporales</taxon>
        <taxon>Massarineae</taxon>
        <taxon>Periconiaceae</taxon>
        <taxon>Periconia</taxon>
    </lineage>
</organism>
<dbReference type="SUPFAM" id="SSF52540">
    <property type="entry name" value="P-loop containing nucleoside triphosphate hydrolases"/>
    <property type="match status" value="1"/>
</dbReference>
<name>A0A9W4XLU7_9PLEO</name>
<evidence type="ECO:0000313" key="4">
    <source>
        <dbReference type="EMBL" id="CAI6301072.1"/>
    </source>
</evidence>
<proteinExistence type="predicted"/>
<evidence type="ECO:0000256" key="2">
    <source>
        <dbReference type="SAM" id="MobiDB-lite"/>
    </source>
</evidence>
<dbReference type="InterPro" id="IPR056884">
    <property type="entry name" value="NPHP3-like_N"/>
</dbReference>
<feature type="domain" description="Nephrocystin 3-like N-terminal" evidence="3">
    <location>
        <begin position="384"/>
        <end position="552"/>
    </location>
</feature>
<gene>
    <name evidence="4" type="ORF">PDIGIT_LOCUS2839</name>
</gene>